<proteinExistence type="predicted"/>
<name>A0A0P6VJ66_9HYPH</name>
<accession>A0A0P6VJ66</accession>
<keyword evidence="2" id="KW-1185">Reference proteome</keyword>
<reference evidence="1 2" key="2">
    <citation type="submission" date="2015-10" db="EMBL/GenBank/DDBJ databases">
        <title>Draft Genome Sequence of Prosthecomicrobium hirschii ATCC 27832.</title>
        <authorList>
            <person name="Daniel J."/>
            <person name="Givan S.A."/>
            <person name="Brun Y.V."/>
            <person name="Brown P.J."/>
        </authorList>
    </citation>
    <scope>NUCLEOTIDE SEQUENCE [LARGE SCALE GENOMIC DNA]</scope>
    <source>
        <strain evidence="1 2">16</strain>
    </source>
</reference>
<dbReference type="AlphaFoldDB" id="A0A0P6VJ66"/>
<dbReference type="RefSeq" id="WP_054358518.1">
    <property type="nucleotide sequence ID" value="NZ_JAPCYQ010000001.1"/>
</dbReference>
<evidence type="ECO:0000313" key="2">
    <source>
        <dbReference type="Proteomes" id="UP000048984"/>
    </source>
</evidence>
<comment type="caution">
    <text evidence="1">The sequence shown here is derived from an EMBL/GenBank/DDBJ whole genome shotgun (WGS) entry which is preliminary data.</text>
</comment>
<reference evidence="1 2" key="1">
    <citation type="submission" date="2015-09" db="EMBL/GenBank/DDBJ databases">
        <authorList>
            <person name="Jackson K.R."/>
            <person name="Lunt B.L."/>
            <person name="Fisher J.N.B."/>
            <person name="Gardner A.V."/>
            <person name="Bailey M.E."/>
            <person name="Deus L.M."/>
            <person name="Earl A.S."/>
            <person name="Gibby P.D."/>
            <person name="Hartmann K.A."/>
            <person name="Liu J.E."/>
            <person name="Manci A.M."/>
            <person name="Nielsen D.A."/>
            <person name="Solomon M.B."/>
            <person name="Breakwell D.P."/>
            <person name="Burnett S.H."/>
            <person name="Grose J.H."/>
        </authorList>
    </citation>
    <scope>NUCLEOTIDE SEQUENCE [LARGE SCALE GENOMIC DNA]</scope>
    <source>
        <strain evidence="1 2">16</strain>
    </source>
</reference>
<sequence>MELILAVCMLSTPGDCREERLSVSVEEVAPIQCMIGAQPIIAEWSQSHPKWKVERWRCGPAGRDGYRI</sequence>
<organism evidence="1 2">
    <name type="scientific">Prosthecodimorpha hirschii</name>
    <dbReference type="NCBI Taxonomy" id="665126"/>
    <lineage>
        <taxon>Bacteria</taxon>
        <taxon>Pseudomonadati</taxon>
        <taxon>Pseudomonadota</taxon>
        <taxon>Alphaproteobacteria</taxon>
        <taxon>Hyphomicrobiales</taxon>
        <taxon>Ancalomicrobiaceae</taxon>
        <taxon>Prosthecodimorpha</taxon>
    </lineage>
</organism>
<evidence type="ECO:0000313" key="1">
    <source>
        <dbReference type="EMBL" id="KPL52355.1"/>
    </source>
</evidence>
<dbReference type="EMBL" id="LJYW01000001">
    <property type="protein sequence ID" value="KPL52355.1"/>
    <property type="molecule type" value="Genomic_DNA"/>
</dbReference>
<dbReference type="Proteomes" id="UP000048984">
    <property type="component" value="Unassembled WGS sequence"/>
</dbReference>
<gene>
    <name evidence="1" type="ORF">ABB55_09025</name>
</gene>
<dbReference type="OrthoDB" id="7363897at2"/>
<protein>
    <submittedName>
        <fullName evidence="1">Uncharacterized protein</fullName>
    </submittedName>
</protein>